<accession>A0A448MX43</accession>
<sequence>MGFIKAFTGALGGVFADQWLDFLTVPRGISPTAAFFPAVHEGRNAGRGSNTKGSENIISNGSKIVVPDGYGLVSFQDGRITGFVAEPGGFEFRGQDPSSQSVFAGDGVFGQVIRNTWERIKFGGRPGAMQQVFFVNLKELPDNRFGTQSEIYWDDAYLGAQVGAITRGTYTLRIVDPLLFISSVIPGAVIANNQVFDFDDIDNPVSEQLFTEVVACLGAAFSKYTNDPERGNRITRLQQDSIGFAKSLSAAVEENYQWRSGRGLLIERVALAAIEYDADTRELLSDVKKADALRGDRGASFMQQSVARGIQSAGENGGGQGLVGMGIGVPMMGGMMGGFQQPAQQPAQAQPAPPEQPAQAAPQEDPVAKLKQMKELLDAGVVSQEEFDTLKKRLLGL</sequence>
<reference evidence="4 5" key="1">
    <citation type="submission" date="2018-12" db="EMBL/GenBank/DDBJ databases">
        <authorList>
            <consortium name="Pathogen Informatics"/>
        </authorList>
    </citation>
    <scope>NUCLEOTIDE SEQUENCE [LARGE SCALE GENOMIC DNA]</scope>
    <source>
        <strain evidence="4 5">NCTC12967</strain>
    </source>
</reference>
<feature type="compositionally biased region" description="Low complexity" evidence="1">
    <location>
        <begin position="336"/>
        <end position="350"/>
    </location>
</feature>
<name>A0A448MX43_9ACTN</name>
<dbReference type="GeneID" id="64406518"/>
<dbReference type="InterPro" id="IPR033880">
    <property type="entry name" value="SPFH_YdjI"/>
</dbReference>
<dbReference type="Proteomes" id="UP000273044">
    <property type="component" value="Chromosome"/>
</dbReference>
<dbReference type="PANTHER" id="PTHR37826:SF2">
    <property type="entry name" value="ZINC-RIBBON DOMAIN-CONTAINING PROTEIN"/>
    <property type="match status" value="1"/>
</dbReference>
<feature type="region of interest" description="Disordered" evidence="1">
    <location>
        <begin position="336"/>
        <end position="372"/>
    </location>
</feature>
<keyword evidence="5" id="KW-1185">Reference proteome</keyword>
<dbReference type="InterPro" id="IPR018649">
    <property type="entry name" value="SHOCT"/>
</dbReference>
<evidence type="ECO:0000313" key="4">
    <source>
        <dbReference type="EMBL" id="VEH69760.1"/>
    </source>
</evidence>
<dbReference type="Pfam" id="PF13421">
    <property type="entry name" value="Band_7_1"/>
    <property type="match status" value="1"/>
</dbReference>
<dbReference type="RefSeq" id="WP_061787150.1">
    <property type="nucleotide sequence ID" value="NZ_CAJZDL010000005.1"/>
</dbReference>
<evidence type="ECO:0000259" key="3">
    <source>
        <dbReference type="Pfam" id="PF13421"/>
    </source>
</evidence>
<dbReference type="Pfam" id="PF09851">
    <property type="entry name" value="SHOCT"/>
    <property type="match status" value="1"/>
</dbReference>
<evidence type="ECO:0000313" key="5">
    <source>
        <dbReference type="Proteomes" id="UP000273044"/>
    </source>
</evidence>
<evidence type="ECO:0000259" key="2">
    <source>
        <dbReference type="Pfam" id="PF09851"/>
    </source>
</evidence>
<feature type="domain" description="SPFH" evidence="3">
    <location>
        <begin position="56"/>
        <end position="213"/>
    </location>
</feature>
<dbReference type="AlphaFoldDB" id="A0A448MX43"/>
<dbReference type="PANTHER" id="PTHR37826">
    <property type="entry name" value="FLOTILLIN BAND_7_5 DOMAIN PROTEIN"/>
    <property type="match status" value="1"/>
</dbReference>
<protein>
    <submittedName>
        <fullName evidence="4">Virion core protein (Lumpy skin disease virus)</fullName>
    </submittedName>
</protein>
<evidence type="ECO:0000256" key="1">
    <source>
        <dbReference type="SAM" id="MobiDB-lite"/>
    </source>
</evidence>
<organism evidence="4 5">
    <name type="scientific">Arachnia propionica</name>
    <dbReference type="NCBI Taxonomy" id="1750"/>
    <lineage>
        <taxon>Bacteria</taxon>
        <taxon>Bacillati</taxon>
        <taxon>Actinomycetota</taxon>
        <taxon>Actinomycetes</taxon>
        <taxon>Propionibacteriales</taxon>
        <taxon>Propionibacteriaceae</taxon>
        <taxon>Arachnia</taxon>
    </lineage>
</organism>
<dbReference type="EMBL" id="LR134406">
    <property type="protein sequence ID" value="VEH69760.1"/>
    <property type="molecule type" value="Genomic_DNA"/>
</dbReference>
<gene>
    <name evidence="4" type="ORF">NCTC12967_01038</name>
</gene>
<proteinExistence type="predicted"/>
<feature type="domain" description="SHOCT" evidence="2">
    <location>
        <begin position="369"/>
        <end position="395"/>
    </location>
</feature>
<dbReference type="CDD" id="cd03408">
    <property type="entry name" value="SPFH_like_u1"/>
    <property type="match status" value="1"/>
</dbReference>